<evidence type="ECO:0000313" key="1">
    <source>
        <dbReference type="EMBL" id="OHA13626.1"/>
    </source>
</evidence>
<name>A0A1G2LPU3_9BACT</name>
<proteinExistence type="predicted"/>
<organism evidence="1 2">
    <name type="scientific">Candidatus Sungbacteria bacterium RIFCSPLOWO2_12_FULL_41_11</name>
    <dbReference type="NCBI Taxonomy" id="1802286"/>
    <lineage>
        <taxon>Bacteria</taxon>
        <taxon>Candidatus Sungiibacteriota</taxon>
    </lineage>
</organism>
<sequence length="93" mass="10159">MGLLELGASQGLTEDELYREALAFNSFWFPQNYIQTAVYFKAVKNIDWEKVDPKIVMGKDFSSSSGWRKNVGEKLANLGLVPKAKAGGAGCGV</sequence>
<comment type="caution">
    <text evidence="1">The sequence shown here is derived from an EMBL/GenBank/DDBJ whole genome shotgun (WGS) entry which is preliminary data.</text>
</comment>
<gene>
    <name evidence="1" type="ORF">A3G49_05835</name>
</gene>
<reference evidence="1 2" key="1">
    <citation type="journal article" date="2016" name="Nat. Commun.">
        <title>Thousands of microbial genomes shed light on interconnected biogeochemical processes in an aquifer system.</title>
        <authorList>
            <person name="Anantharaman K."/>
            <person name="Brown C.T."/>
            <person name="Hug L.A."/>
            <person name="Sharon I."/>
            <person name="Castelle C.J."/>
            <person name="Probst A.J."/>
            <person name="Thomas B.C."/>
            <person name="Singh A."/>
            <person name="Wilkins M.J."/>
            <person name="Karaoz U."/>
            <person name="Brodie E.L."/>
            <person name="Williams K.H."/>
            <person name="Hubbard S.S."/>
            <person name="Banfield J.F."/>
        </authorList>
    </citation>
    <scope>NUCLEOTIDE SEQUENCE [LARGE SCALE GENOMIC DNA]</scope>
</reference>
<dbReference type="EMBL" id="MHQY01000021">
    <property type="protein sequence ID" value="OHA13626.1"/>
    <property type="molecule type" value="Genomic_DNA"/>
</dbReference>
<evidence type="ECO:0000313" key="2">
    <source>
        <dbReference type="Proteomes" id="UP000177171"/>
    </source>
</evidence>
<dbReference type="AlphaFoldDB" id="A0A1G2LPU3"/>
<protein>
    <submittedName>
        <fullName evidence="1">Uncharacterized protein</fullName>
    </submittedName>
</protein>
<dbReference type="Proteomes" id="UP000177171">
    <property type="component" value="Unassembled WGS sequence"/>
</dbReference>
<accession>A0A1G2LPU3</accession>